<dbReference type="Proteomes" id="UP000744438">
    <property type="component" value="Unassembled WGS sequence"/>
</dbReference>
<evidence type="ECO:0000313" key="3">
    <source>
        <dbReference type="Proteomes" id="UP000744438"/>
    </source>
</evidence>
<reference evidence="2" key="1">
    <citation type="submission" date="2020-10" db="EMBL/GenBank/DDBJ databases">
        <title>Microbiome of the Black Sea water column analyzed by genome centric metagenomics.</title>
        <authorList>
            <person name="Cabello-Yeves P.J."/>
            <person name="Callieri C."/>
            <person name="Picazo A."/>
            <person name="Mehrshad M."/>
            <person name="Haro-Moreno J.M."/>
            <person name="Roda-Garcia J."/>
            <person name="Dzembekova N."/>
            <person name="Slabakova V."/>
            <person name="Slabakova N."/>
            <person name="Moncheva S."/>
            <person name="Rodriguez-Valera F."/>
        </authorList>
    </citation>
    <scope>NUCLEOTIDE SEQUENCE</scope>
    <source>
        <strain evidence="2">BS307-5m-G49</strain>
    </source>
</reference>
<dbReference type="InterPro" id="IPR036653">
    <property type="entry name" value="CinA-like_C"/>
</dbReference>
<evidence type="ECO:0000259" key="1">
    <source>
        <dbReference type="Pfam" id="PF02464"/>
    </source>
</evidence>
<name>A0A937HWF1_9GAMM</name>
<feature type="domain" description="CinA C-terminal" evidence="1">
    <location>
        <begin position="9"/>
        <end position="161"/>
    </location>
</feature>
<comment type="caution">
    <text evidence="2">The sequence shown here is derived from an EMBL/GenBank/DDBJ whole genome shotgun (WGS) entry which is preliminary data.</text>
</comment>
<evidence type="ECO:0000313" key="2">
    <source>
        <dbReference type="EMBL" id="MBL6811644.1"/>
    </source>
</evidence>
<dbReference type="NCBIfam" id="TIGR00199">
    <property type="entry name" value="PncC_domain"/>
    <property type="match status" value="1"/>
</dbReference>
<dbReference type="Pfam" id="PF02464">
    <property type="entry name" value="CinA"/>
    <property type="match status" value="1"/>
</dbReference>
<dbReference type="Gene3D" id="3.90.950.20">
    <property type="entry name" value="CinA-like"/>
    <property type="match status" value="1"/>
</dbReference>
<dbReference type="AlphaFoldDB" id="A0A937HWF1"/>
<dbReference type="InterPro" id="IPR008136">
    <property type="entry name" value="CinA_C"/>
</dbReference>
<protein>
    <submittedName>
        <fullName evidence="2">Nicotinamide-nucleotide amidohydrolase family protein</fullName>
    </submittedName>
</protein>
<accession>A0A937HWF1</accession>
<proteinExistence type="predicted"/>
<gene>
    <name evidence="2" type="ORF">ISQ63_02025</name>
</gene>
<dbReference type="EMBL" id="JADHQC010000007">
    <property type="protein sequence ID" value="MBL6811644.1"/>
    <property type="molecule type" value="Genomic_DNA"/>
</dbReference>
<sequence length="162" mass="17234">MTSNDELKDLAIKIGQLLTETKKSVSTAESCTGGWVGKEFTNIPGSSNWYGFGFITYSNKAKLKTLGVTKDTLMEEGAVSERVVKEMAEGALANSGSDFSISISGIAGPTGGTNEKPVGTVCFGIGSKTKITCYTKLFEGNRDAVRKQSVAFALKELLKCLQ</sequence>
<dbReference type="SUPFAM" id="SSF142433">
    <property type="entry name" value="CinA-like"/>
    <property type="match status" value="1"/>
</dbReference>
<organism evidence="2 3">
    <name type="scientific">SAR86 cluster bacterium</name>
    <dbReference type="NCBI Taxonomy" id="2030880"/>
    <lineage>
        <taxon>Bacteria</taxon>
        <taxon>Pseudomonadati</taxon>
        <taxon>Pseudomonadota</taxon>
        <taxon>Gammaproteobacteria</taxon>
        <taxon>SAR86 cluster</taxon>
    </lineage>
</organism>